<organism evidence="1">
    <name type="scientific">Candidatus Kentrum sp. DK</name>
    <dbReference type="NCBI Taxonomy" id="2126562"/>
    <lineage>
        <taxon>Bacteria</taxon>
        <taxon>Pseudomonadati</taxon>
        <taxon>Pseudomonadota</taxon>
        <taxon>Gammaproteobacteria</taxon>
        <taxon>Candidatus Kentrum</taxon>
    </lineage>
</organism>
<dbReference type="EMBL" id="CAADEX010000028">
    <property type="protein sequence ID" value="VFJ50400.1"/>
    <property type="molecule type" value="Genomic_DNA"/>
</dbReference>
<gene>
    <name evidence="1" type="ORF">BECKDK2373B_GA0170837_102813</name>
</gene>
<proteinExistence type="predicted"/>
<sequence>MKGATAKLELCFITRKKWSRKRSLHFVAEHFEAIFNAVREQGEFFIQIEGATLFPRLRPEKEARLRRTTEAGAWRYMPGFFFFLQVRTVAG</sequence>
<evidence type="ECO:0000313" key="1">
    <source>
        <dbReference type="EMBL" id="VFJ50400.1"/>
    </source>
</evidence>
<reference evidence="1" key="1">
    <citation type="submission" date="2019-02" db="EMBL/GenBank/DDBJ databases">
        <authorList>
            <person name="Gruber-Vodicka R. H."/>
            <person name="Seah K. B. B."/>
        </authorList>
    </citation>
    <scope>NUCLEOTIDE SEQUENCE</scope>
    <source>
        <strain evidence="1">BECK_DK47</strain>
    </source>
</reference>
<dbReference type="AlphaFoldDB" id="A0A450SD61"/>
<accession>A0A450SD61</accession>
<protein>
    <submittedName>
        <fullName evidence="1">Uncharacterized protein</fullName>
    </submittedName>
</protein>
<name>A0A450SD61_9GAMM</name>